<reference evidence="2 3" key="1">
    <citation type="journal article" date="2015" name="Nat. Commun.">
        <title>Lucilia cuprina genome unlocks parasitic fly biology to underpin future interventions.</title>
        <authorList>
            <person name="Anstead C.A."/>
            <person name="Korhonen P.K."/>
            <person name="Young N.D."/>
            <person name="Hall R.S."/>
            <person name="Jex A.R."/>
            <person name="Murali S.C."/>
            <person name="Hughes D.S."/>
            <person name="Lee S.F."/>
            <person name="Perry T."/>
            <person name="Stroehlein A.J."/>
            <person name="Ansell B.R."/>
            <person name="Breugelmans B."/>
            <person name="Hofmann A."/>
            <person name="Qu J."/>
            <person name="Dugan S."/>
            <person name="Lee S.L."/>
            <person name="Chao H."/>
            <person name="Dinh H."/>
            <person name="Han Y."/>
            <person name="Doddapaneni H.V."/>
            <person name="Worley K.C."/>
            <person name="Muzny D.M."/>
            <person name="Ioannidis P."/>
            <person name="Waterhouse R.M."/>
            <person name="Zdobnov E.M."/>
            <person name="James P.J."/>
            <person name="Bagnall N.H."/>
            <person name="Kotze A.C."/>
            <person name="Gibbs R.A."/>
            <person name="Richards S."/>
            <person name="Batterham P."/>
            <person name="Gasser R.B."/>
        </authorList>
    </citation>
    <scope>NUCLEOTIDE SEQUENCE [LARGE SCALE GENOMIC DNA]</scope>
    <source>
        <strain evidence="2 3">LS</strain>
        <tissue evidence="2">Full body</tissue>
    </source>
</reference>
<gene>
    <name evidence="2" type="ORF">FF38_13614</name>
</gene>
<sequence>MLLFQVIFAIGCIVIGVLGVPGHNIIKGDYNSGIKQSNSDVGLDIEIPLEVILA</sequence>
<evidence type="ECO:0000313" key="2">
    <source>
        <dbReference type="EMBL" id="KNC29160.1"/>
    </source>
</evidence>
<dbReference type="Proteomes" id="UP000037069">
    <property type="component" value="Unassembled WGS sequence"/>
</dbReference>
<evidence type="ECO:0000313" key="3">
    <source>
        <dbReference type="Proteomes" id="UP000037069"/>
    </source>
</evidence>
<comment type="caution">
    <text evidence="2">The sequence shown here is derived from an EMBL/GenBank/DDBJ whole genome shotgun (WGS) entry which is preliminary data.</text>
</comment>
<protein>
    <submittedName>
        <fullName evidence="2">Uncharacterized protein</fullName>
    </submittedName>
</protein>
<proteinExistence type="predicted"/>
<keyword evidence="1" id="KW-0472">Membrane</keyword>
<organism evidence="2 3">
    <name type="scientific">Lucilia cuprina</name>
    <name type="common">Green bottle fly</name>
    <name type="synonym">Australian sheep blowfly</name>
    <dbReference type="NCBI Taxonomy" id="7375"/>
    <lineage>
        <taxon>Eukaryota</taxon>
        <taxon>Metazoa</taxon>
        <taxon>Ecdysozoa</taxon>
        <taxon>Arthropoda</taxon>
        <taxon>Hexapoda</taxon>
        <taxon>Insecta</taxon>
        <taxon>Pterygota</taxon>
        <taxon>Neoptera</taxon>
        <taxon>Endopterygota</taxon>
        <taxon>Diptera</taxon>
        <taxon>Brachycera</taxon>
        <taxon>Muscomorpha</taxon>
        <taxon>Oestroidea</taxon>
        <taxon>Calliphoridae</taxon>
        <taxon>Luciliinae</taxon>
        <taxon>Lucilia</taxon>
    </lineage>
</organism>
<dbReference type="AlphaFoldDB" id="A0A0L0CAA7"/>
<keyword evidence="1" id="KW-1133">Transmembrane helix</keyword>
<feature type="transmembrane region" description="Helical" evidence="1">
    <location>
        <begin position="6"/>
        <end position="26"/>
    </location>
</feature>
<name>A0A0L0CAA7_LUCCU</name>
<dbReference type="EMBL" id="JRES01000685">
    <property type="protein sequence ID" value="KNC29160.1"/>
    <property type="molecule type" value="Genomic_DNA"/>
</dbReference>
<keyword evidence="3" id="KW-1185">Reference proteome</keyword>
<accession>A0A0L0CAA7</accession>
<evidence type="ECO:0000256" key="1">
    <source>
        <dbReference type="SAM" id="Phobius"/>
    </source>
</evidence>
<keyword evidence="1" id="KW-0812">Transmembrane</keyword>